<organism evidence="9 10">
    <name type="scientific">Capsulimonas corticalis</name>
    <dbReference type="NCBI Taxonomy" id="2219043"/>
    <lineage>
        <taxon>Bacteria</taxon>
        <taxon>Bacillati</taxon>
        <taxon>Armatimonadota</taxon>
        <taxon>Armatimonadia</taxon>
        <taxon>Capsulimonadales</taxon>
        <taxon>Capsulimonadaceae</taxon>
        <taxon>Capsulimonas</taxon>
    </lineage>
</organism>
<dbReference type="PROSITE" id="PS00107">
    <property type="entry name" value="PROTEIN_KINASE_ATP"/>
    <property type="match status" value="1"/>
</dbReference>
<dbReference type="EMBL" id="AP025739">
    <property type="protein sequence ID" value="BDI31787.1"/>
    <property type="molecule type" value="Genomic_DNA"/>
</dbReference>
<dbReference type="KEGG" id="ccot:CCAX7_38380"/>
<feature type="domain" description="Protein kinase" evidence="8">
    <location>
        <begin position="16"/>
        <end position="281"/>
    </location>
</feature>
<evidence type="ECO:0000256" key="5">
    <source>
        <dbReference type="ARBA" id="ARBA00022777"/>
    </source>
</evidence>
<dbReference type="Gene3D" id="1.10.510.10">
    <property type="entry name" value="Transferase(Phosphotransferase) domain 1"/>
    <property type="match status" value="1"/>
</dbReference>
<evidence type="ECO:0000256" key="6">
    <source>
        <dbReference type="ARBA" id="ARBA00022840"/>
    </source>
</evidence>
<evidence type="ECO:0000256" key="3">
    <source>
        <dbReference type="ARBA" id="ARBA00022679"/>
    </source>
</evidence>
<evidence type="ECO:0000259" key="8">
    <source>
        <dbReference type="PROSITE" id="PS50011"/>
    </source>
</evidence>
<dbReference type="PANTHER" id="PTHR43671:SF13">
    <property type="entry name" value="SERINE_THREONINE-PROTEIN KINASE NEK2"/>
    <property type="match status" value="1"/>
</dbReference>
<accession>A0A9N7L693</accession>
<name>A0A9N7L693_9BACT</name>
<dbReference type="InterPro" id="IPR000719">
    <property type="entry name" value="Prot_kinase_dom"/>
</dbReference>
<dbReference type="InterPro" id="IPR050660">
    <property type="entry name" value="NEK_Ser/Thr_kinase"/>
</dbReference>
<protein>
    <recommendedName>
        <fullName evidence="2">non-specific serine/threonine protein kinase</fullName>
        <ecNumber evidence="2">2.7.11.1</ecNumber>
    </recommendedName>
</protein>
<evidence type="ECO:0000313" key="9">
    <source>
        <dbReference type="EMBL" id="BDI31787.1"/>
    </source>
</evidence>
<feature type="binding site" evidence="7">
    <location>
        <position position="46"/>
    </location>
    <ligand>
        <name>ATP</name>
        <dbReference type="ChEBI" id="CHEBI:30616"/>
    </ligand>
</feature>
<evidence type="ECO:0000313" key="10">
    <source>
        <dbReference type="Proteomes" id="UP000287394"/>
    </source>
</evidence>
<dbReference type="SMART" id="SM00220">
    <property type="entry name" value="S_TKc"/>
    <property type="match status" value="1"/>
</dbReference>
<dbReference type="PROSITE" id="PS50011">
    <property type="entry name" value="PROTEIN_KINASE_DOM"/>
    <property type="match status" value="1"/>
</dbReference>
<comment type="similarity">
    <text evidence="1">Belongs to the protein kinase superfamily. NEK Ser/Thr protein kinase family. NIMA subfamily.</text>
</comment>
<dbReference type="Pfam" id="PF00069">
    <property type="entry name" value="Pkinase"/>
    <property type="match status" value="1"/>
</dbReference>
<dbReference type="GO" id="GO:0004674">
    <property type="term" value="F:protein serine/threonine kinase activity"/>
    <property type="evidence" value="ECO:0007669"/>
    <property type="project" value="UniProtKB-EC"/>
</dbReference>
<sequence>MLLAPGETVRGNSGTYVVGKVVGTGAFGAVYYAEDPDMPGRKVALKEFFGARNPREQRMLKDLFDRERVVGMHASAHPLMPTSYESFQFDGYFYIAQEFIEGTTLDDIIRKRSPLPREWTLRWSVCLCDALAFLHSRGIIHHDLKPANIRITPQGHLFLLDFGAAQYFGKANEGRKQTEIYGTEGYLPPELDGDGKWVADVRTDIFALGCILYEMIAGEPPDQEKINARSMTITNELMEKPNADLNLVALINRSLSYNTEYRFASANDFLLEMRKTAPPVLLINKKHLRFGAIPSGAHVPPLQITIYNAGGGELRGEIKPRDNWIQVPFTTFKGNKRDVNVIVVPSRMPNKNGINVGKLEFNSPQYYDQDGKQISSGDRWFLECSASVILKPGLLQVTERPTNEAAPIAIATRSGQPGAGVFELKNIGERAVDFQFSIPAGQPIELSIAPETGSLEPDAAISIQVKTQPSSLSSGAHTLQVNASGSNGQTLSIPIVVNQQSALGFLKSRILKH</sequence>
<dbReference type="Gene3D" id="2.60.40.10">
    <property type="entry name" value="Immunoglobulins"/>
    <property type="match status" value="1"/>
</dbReference>
<reference evidence="9 10" key="1">
    <citation type="journal article" date="2019" name="Int. J. Syst. Evol. Microbiol.">
        <title>Capsulimonas corticalis gen. nov., sp. nov., an aerobic capsulated bacterium, of a novel bacterial order, Capsulimonadales ord. nov., of the class Armatimonadia of the phylum Armatimonadetes.</title>
        <authorList>
            <person name="Li J."/>
            <person name="Kudo C."/>
            <person name="Tonouchi A."/>
        </authorList>
    </citation>
    <scope>NUCLEOTIDE SEQUENCE [LARGE SCALE GENOMIC DNA]</scope>
    <source>
        <strain evidence="9 10">AX-7</strain>
    </source>
</reference>
<dbReference type="InterPro" id="IPR017441">
    <property type="entry name" value="Protein_kinase_ATP_BS"/>
</dbReference>
<evidence type="ECO:0000256" key="2">
    <source>
        <dbReference type="ARBA" id="ARBA00012513"/>
    </source>
</evidence>
<dbReference type="CDD" id="cd14014">
    <property type="entry name" value="STKc_PknB_like"/>
    <property type="match status" value="1"/>
</dbReference>
<dbReference type="InterPro" id="IPR011009">
    <property type="entry name" value="Kinase-like_dom_sf"/>
</dbReference>
<keyword evidence="6 7" id="KW-0067">ATP-binding</keyword>
<keyword evidence="10" id="KW-1185">Reference proteome</keyword>
<dbReference type="OrthoDB" id="9785148at2"/>
<evidence type="ECO:0000256" key="1">
    <source>
        <dbReference type="ARBA" id="ARBA00010886"/>
    </source>
</evidence>
<dbReference type="PANTHER" id="PTHR43671">
    <property type="entry name" value="SERINE/THREONINE-PROTEIN KINASE NEK"/>
    <property type="match status" value="1"/>
</dbReference>
<dbReference type="SUPFAM" id="SSF56112">
    <property type="entry name" value="Protein kinase-like (PK-like)"/>
    <property type="match status" value="1"/>
</dbReference>
<evidence type="ECO:0000256" key="4">
    <source>
        <dbReference type="ARBA" id="ARBA00022741"/>
    </source>
</evidence>
<dbReference type="InterPro" id="IPR013783">
    <property type="entry name" value="Ig-like_fold"/>
</dbReference>
<dbReference type="GO" id="GO:0005524">
    <property type="term" value="F:ATP binding"/>
    <property type="evidence" value="ECO:0007669"/>
    <property type="project" value="UniProtKB-UniRule"/>
</dbReference>
<keyword evidence="4 7" id="KW-0547">Nucleotide-binding</keyword>
<keyword evidence="5" id="KW-0418">Kinase</keyword>
<gene>
    <name evidence="9" type="ORF">CCAX7_38380</name>
</gene>
<proteinExistence type="inferred from homology"/>
<dbReference type="EC" id="2.7.11.1" evidence="2"/>
<dbReference type="Proteomes" id="UP000287394">
    <property type="component" value="Chromosome"/>
</dbReference>
<keyword evidence="3" id="KW-0808">Transferase</keyword>
<dbReference type="AlphaFoldDB" id="A0A9N7L693"/>
<evidence type="ECO:0000256" key="7">
    <source>
        <dbReference type="PROSITE-ProRule" id="PRU10141"/>
    </source>
</evidence>